<reference evidence="11 12" key="1">
    <citation type="submission" date="2016-10" db="EMBL/GenBank/DDBJ databases">
        <authorList>
            <person name="de Groot N.N."/>
        </authorList>
    </citation>
    <scope>NUCLEOTIDE SEQUENCE [LARGE SCALE GENOMIC DNA]</scope>
    <source>
        <strain evidence="11 12">DSM 15123</strain>
    </source>
</reference>
<dbReference type="GO" id="GO:0043842">
    <property type="term" value="F:Kdo transferase activity"/>
    <property type="evidence" value="ECO:0007669"/>
    <property type="project" value="UniProtKB-EC"/>
</dbReference>
<dbReference type="SUPFAM" id="SSF53756">
    <property type="entry name" value="UDP-Glycosyltransferase/glycogen phosphorylase"/>
    <property type="match status" value="1"/>
</dbReference>
<evidence type="ECO:0000256" key="7">
    <source>
        <dbReference type="PIRSR" id="PIRSR639901-1"/>
    </source>
</evidence>
<dbReference type="EC" id="2.4.99.12" evidence="2 9"/>
<dbReference type="Gene3D" id="3.40.50.11720">
    <property type="entry name" value="3-Deoxy-D-manno-octulosonic-acid transferase, N-terminal domain"/>
    <property type="match status" value="1"/>
</dbReference>
<comment type="pathway">
    <text evidence="1 9">Bacterial outer membrane biogenesis; LPS core biosynthesis.</text>
</comment>
<feature type="active site" description="Proton acceptor" evidence="7">
    <location>
        <position position="67"/>
    </location>
</feature>
<dbReference type="EMBL" id="FOCW01000007">
    <property type="protein sequence ID" value="SEN82584.1"/>
    <property type="molecule type" value="Genomic_DNA"/>
</dbReference>
<name>A0A1H8JPB4_9BURK</name>
<comment type="subcellular location">
    <subcellularLocation>
        <location evidence="9">Cell membrane</location>
    </subcellularLocation>
</comment>
<evidence type="ECO:0000313" key="11">
    <source>
        <dbReference type="EMBL" id="SEN82584.1"/>
    </source>
</evidence>
<evidence type="ECO:0000313" key="12">
    <source>
        <dbReference type="Proteomes" id="UP000199531"/>
    </source>
</evidence>
<dbReference type="Proteomes" id="UP000199531">
    <property type="component" value="Unassembled WGS sequence"/>
</dbReference>
<evidence type="ECO:0000256" key="8">
    <source>
        <dbReference type="PIRSR" id="PIRSR639901-2"/>
    </source>
</evidence>
<feature type="domain" description="3-deoxy-D-manno-octulosonic-acid transferase N-terminal" evidence="10">
    <location>
        <begin position="35"/>
        <end position="216"/>
    </location>
</feature>
<comment type="catalytic activity">
    <reaction evidence="6 9">
        <text>lipid IVA (E. coli) + CMP-3-deoxy-beta-D-manno-octulosonate = alpha-Kdo-(2-&gt;6)-lipid IVA (E. coli) + CMP + H(+)</text>
        <dbReference type="Rhea" id="RHEA:28066"/>
        <dbReference type="ChEBI" id="CHEBI:15378"/>
        <dbReference type="ChEBI" id="CHEBI:58603"/>
        <dbReference type="ChEBI" id="CHEBI:60364"/>
        <dbReference type="ChEBI" id="CHEBI:60377"/>
        <dbReference type="ChEBI" id="CHEBI:85987"/>
        <dbReference type="EC" id="2.4.99.12"/>
    </reaction>
</comment>
<evidence type="ECO:0000259" key="10">
    <source>
        <dbReference type="Pfam" id="PF04413"/>
    </source>
</evidence>
<organism evidence="11 12">
    <name type="scientific">Brachymonas denitrificans DSM 15123</name>
    <dbReference type="NCBI Taxonomy" id="1121117"/>
    <lineage>
        <taxon>Bacteria</taxon>
        <taxon>Pseudomonadati</taxon>
        <taxon>Pseudomonadota</taxon>
        <taxon>Betaproteobacteria</taxon>
        <taxon>Burkholderiales</taxon>
        <taxon>Comamonadaceae</taxon>
        <taxon>Brachymonas</taxon>
    </lineage>
</organism>
<dbReference type="Gene3D" id="3.40.50.2000">
    <property type="entry name" value="Glycogen Phosphorylase B"/>
    <property type="match status" value="1"/>
</dbReference>
<feature type="site" description="Transition state stabilizer" evidence="8">
    <location>
        <position position="137"/>
    </location>
</feature>
<proteinExistence type="inferred from homology"/>
<dbReference type="RefSeq" id="WP_091817711.1">
    <property type="nucleotide sequence ID" value="NZ_FOCW01000007.1"/>
</dbReference>
<evidence type="ECO:0000256" key="5">
    <source>
        <dbReference type="ARBA" id="ARBA00031445"/>
    </source>
</evidence>
<evidence type="ECO:0000256" key="2">
    <source>
        <dbReference type="ARBA" id="ARBA00012621"/>
    </source>
</evidence>
<evidence type="ECO:0000256" key="3">
    <source>
        <dbReference type="ARBA" id="ARBA00019077"/>
    </source>
</evidence>
<sequence length="471" mass="51323">MQLTLYRTAMALARPLLMRKLRRRGAQEPLYLHAVHQRFAEYTSEEMQAAAGHAGEWVWLHAVSLGETRAAAVLVQALREARPGMRLLLTNGTATGRQEGEKLLQPGDLQVWMPWDSRAATRRFVETFRPRLGLLMETEIWPEILAACDAADIPVVLANARMSDKTLRQSLRFASLARRIYGLLQVAYAQTAGDAGRLQQLGVPEIVVTGNLKFDARPDPRQLALGHRLRSERDAAMSAAGQKPTPVLMLASSREGEEQLWVDALAALPAEQRLAAQWLLVPRHPQRFDEIAALLEQAGWKVRRRSAWGVTDGNPGAPAGTEASQPSKALALPVSVGNDATPTVWLGDSMGEMVFYYALADLALMGGSFAPLGGQNLIEACACGCPVLLGPHTFNFAEASEQAIEAGAALRCEGMAEAVKQALELGEVCKNGMSATEKLSRMEVAALEFSQRHQGAAQRIVRDIEARGWLA</sequence>
<protein>
    <recommendedName>
        <fullName evidence="3 9">3-deoxy-D-manno-octulosonic acid transferase</fullName>
        <shortName evidence="9">Kdo transferase</shortName>
        <ecNumber evidence="2 9">2.4.99.12</ecNumber>
    </recommendedName>
    <alternativeName>
        <fullName evidence="5 9">Lipid IV(A) 3-deoxy-D-manno-octulosonic acid transferase</fullName>
    </alternativeName>
</protein>
<keyword evidence="4 9" id="KW-0808">Transferase</keyword>
<dbReference type="GO" id="GO:0009244">
    <property type="term" value="P:lipopolysaccharide core region biosynthetic process"/>
    <property type="evidence" value="ECO:0007669"/>
    <property type="project" value="UniProtKB-UniRule"/>
</dbReference>
<feature type="site" description="Transition state stabilizer" evidence="8">
    <location>
        <position position="213"/>
    </location>
</feature>
<keyword evidence="9" id="KW-0472">Membrane</keyword>
<keyword evidence="9" id="KW-1003">Cell membrane</keyword>
<dbReference type="PANTHER" id="PTHR42755:SF1">
    <property type="entry name" value="3-DEOXY-D-MANNO-OCTULOSONIC ACID TRANSFERASE, MITOCHONDRIAL-RELATED"/>
    <property type="match status" value="1"/>
</dbReference>
<dbReference type="STRING" id="1121117.SAMN02745977_02134"/>
<dbReference type="GO" id="GO:0005886">
    <property type="term" value="C:plasma membrane"/>
    <property type="evidence" value="ECO:0007669"/>
    <property type="project" value="UniProtKB-SubCell"/>
</dbReference>
<dbReference type="PANTHER" id="PTHR42755">
    <property type="entry name" value="3-DEOXY-MANNO-OCTULOSONATE CYTIDYLYLTRANSFERASE"/>
    <property type="match status" value="1"/>
</dbReference>
<keyword evidence="9" id="KW-0448">Lipopolysaccharide biosynthesis</keyword>
<dbReference type="UniPathway" id="UPA00958"/>
<gene>
    <name evidence="11" type="ORF">SAMN02745977_02134</name>
</gene>
<accession>A0A1H8JPB4</accession>
<evidence type="ECO:0000256" key="1">
    <source>
        <dbReference type="ARBA" id="ARBA00004713"/>
    </source>
</evidence>
<comment type="similarity">
    <text evidence="9">Belongs to the glycosyltransferase group 1 family.</text>
</comment>
<dbReference type="InterPro" id="IPR038107">
    <property type="entry name" value="Glycos_transf_N_sf"/>
</dbReference>
<dbReference type="OrthoDB" id="9789797at2"/>
<dbReference type="InterPro" id="IPR039901">
    <property type="entry name" value="Kdotransferase"/>
</dbReference>
<dbReference type="InterPro" id="IPR007507">
    <property type="entry name" value="Glycos_transf_N"/>
</dbReference>
<evidence type="ECO:0000256" key="4">
    <source>
        <dbReference type="ARBA" id="ARBA00022679"/>
    </source>
</evidence>
<dbReference type="AlphaFoldDB" id="A0A1H8JPB4"/>
<dbReference type="Pfam" id="PF04413">
    <property type="entry name" value="Glycos_transf_N"/>
    <property type="match status" value="1"/>
</dbReference>
<comment type="function">
    <text evidence="9">Involved in lipopolysaccharide (LPS) biosynthesis. Catalyzes the transfer of 3-deoxy-D-manno-octulosonate (Kdo) residue(s) from CMP-Kdo to lipid IV(A), the tetraacyldisaccharide-1,4'-bisphosphate precursor of lipid A.</text>
</comment>
<evidence type="ECO:0000256" key="9">
    <source>
        <dbReference type="RuleBase" id="RU365103"/>
    </source>
</evidence>
<keyword evidence="12" id="KW-1185">Reference proteome</keyword>
<evidence type="ECO:0000256" key="6">
    <source>
        <dbReference type="ARBA" id="ARBA00049183"/>
    </source>
</evidence>
<dbReference type="GO" id="GO:0009245">
    <property type="term" value="P:lipid A biosynthetic process"/>
    <property type="evidence" value="ECO:0007669"/>
    <property type="project" value="TreeGrafter"/>
</dbReference>